<dbReference type="GO" id="GO:0004527">
    <property type="term" value="F:exonuclease activity"/>
    <property type="evidence" value="ECO:0007669"/>
    <property type="project" value="UniProtKB-KW"/>
</dbReference>
<comment type="caution">
    <text evidence="1">The sequence shown here is derived from an EMBL/GenBank/DDBJ whole genome shotgun (WGS) entry which is preliminary data.</text>
</comment>
<sequence length="44" mass="4646">MSGALHHAGLPLEGRHHSGADDAWNIAALVLRILSSEGSSQARR</sequence>
<evidence type="ECO:0000313" key="2">
    <source>
        <dbReference type="Proteomes" id="UP000529783"/>
    </source>
</evidence>
<proteinExistence type="predicted"/>
<name>A0A7Y9EEZ6_9ACTN</name>
<keyword evidence="1" id="KW-0269">Exonuclease</keyword>
<dbReference type="GO" id="GO:0003676">
    <property type="term" value="F:nucleic acid binding"/>
    <property type="evidence" value="ECO:0007669"/>
    <property type="project" value="InterPro"/>
</dbReference>
<dbReference type="InterPro" id="IPR036397">
    <property type="entry name" value="RNaseH_sf"/>
</dbReference>
<keyword evidence="1" id="KW-0540">Nuclease</keyword>
<organism evidence="1 2">
    <name type="scientific">Actinomadura luteofluorescens</name>
    <dbReference type="NCBI Taxonomy" id="46163"/>
    <lineage>
        <taxon>Bacteria</taxon>
        <taxon>Bacillati</taxon>
        <taxon>Actinomycetota</taxon>
        <taxon>Actinomycetes</taxon>
        <taxon>Streptosporangiales</taxon>
        <taxon>Thermomonosporaceae</taxon>
        <taxon>Actinomadura</taxon>
    </lineage>
</organism>
<dbReference type="Gene3D" id="3.30.420.10">
    <property type="entry name" value="Ribonuclease H-like superfamily/Ribonuclease H"/>
    <property type="match status" value="1"/>
</dbReference>
<protein>
    <submittedName>
        <fullName evidence="1">Inhibitor of KinA sporulation pathway (Predicted exonuclease)</fullName>
    </submittedName>
</protein>
<keyword evidence="2" id="KW-1185">Reference proteome</keyword>
<dbReference type="EMBL" id="JACCBA010000001">
    <property type="protein sequence ID" value="NYD46543.1"/>
    <property type="molecule type" value="Genomic_DNA"/>
</dbReference>
<reference evidence="1 2" key="1">
    <citation type="submission" date="2020-07" db="EMBL/GenBank/DDBJ databases">
        <title>Sequencing the genomes of 1000 actinobacteria strains.</title>
        <authorList>
            <person name="Klenk H.-P."/>
        </authorList>
    </citation>
    <scope>NUCLEOTIDE SEQUENCE [LARGE SCALE GENOMIC DNA]</scope>
    <source>
        <strain evidence="1 2">DSM 40398</strain>
    </source>
</reference>
<gene>
    <name evidence="1" type="ORF">BJY14_002526</name>
</gene>
<dbReference type="AlphaFoldDB" id="A0A7Y9EEZ6"/>
<keyword evidence="1" id="KW-0378">Hydrolase</keyword>
<dbReference type="Proteomes" id="UP000529783">
    <property type="component" value="Unassembled WGS sequence"/>
</dbReference>
<evidence type="ECO:0000313" key="1">
    <source>
        <dbReference type="EMBL" id="NYD46543.1"/>
    </source>
</evidence>
<accession>A0A7Y9EEZ6</accession>